<organism evidence="3 4">
    <name type="scientific">Prunus dulcis</name>
    <name type="common">Almond</name>
    <name type="synonym">Amygdalus dulcis</name>
    <dbReference type="NCBI Taxonomy" id="3755"/>
    <lineage>
        <taxon>Eukaryota</taxon>
        <taxon>Viridiplantae</taxon>
        <taxon>Streptophyta</taxon>
        <taxon>Embryophyta</taxon>
        <taxon>Tracheophyta</taxon>
        <taxon>Spermatophyta</taxon>
        <taxon>Magnoliopsida</taxon>
        <taxon>eudicotyledons</taxon>
        <taxon>Gunneridae</taxon>
        <taxon>Pentapetalae</taxon>
        <taxon>rosids</taxon>
        <taxon>fabids</taxon>
        <taxon>Rosales</taxon>
        <taxon>Rosaceae</taxon>
        <taxon>Amygdaloideae</taxon>
        <taxon>Amygdaleae</taxon>
        <taxon>Prunus</taxon>
    </lineage>
</organism>
<reference evidence="3" key="1">
    <citation type="submission" date="2019-07" db="EMBL/GenBank/DDBJ databases">
        <authorList>
            <person name="Alioto T."/>
            <person name="Alioto T."/>
            <person name="Gomez Garrido J."/>
        </authorList>
    </citation>
    <scope>NUCLEOTIDE SEQUENCE</scope>
</reference>
<keyword evidence="1" id="KW-0812">Transmembrane</keyword>
<dbReference type="CDD" id="cd09272">
    <property type="entry name" value="RNase_HI_RT_Ty1"/>
    <property type="match status" value="1"/>
</dbReference>
<accession>A0A5E4FYR5</accession>
<dbReference type="Gramene" id="VVA32543">
    <property type="protein sequence ID" value="VVA32543"/>
    <property type="gene ID" value="Prudul26B026765"/>
</dbReference>
<sequence length="175" mass="19525">MRQRREDVGYPYGPLNIGVLVFNVENFLLVVIRGNLVFKHSTTLLAKKLPPLFSCVKQDAMRDSLEDPTESVVGALQYLTLTRLEITFSMNQRILCYLIGTATHGIFYKPGPLTFTTYSDVDYAGDPITRRSTRGYCPYISLNLVSWSSKKQGGVSCSSTEAEYCQLAYTVAAIS</sequence>
<evidence type="ECO:0000256" key="1">
    <source>
        <dbReference type="SAM" id="Phobius"/>
    </source>
</evidence>
<dbReference type="EMBL" id="CABIKO010000252">
    <property type="protein sequence ID" value="VVA32543.1"/>
    <property type="molecule type" value="Genomic_DNA"/>
</dbReference>
<dbReference type="PANTHER" id="PTHR11439">
    <property type="entry name" value="GAG-POL-RELATED RETROTRANSPOSON"/>
    <property type="match status" value="1"/>
</dbReference>
<evidence type="ECO:0000313" key="5">
    <source>
        <dbReference type="Proteomes" id="UP001054821"/>
    </source>
</evidence>
<keyword evidence="1" id="KW-0472">Membrane</keyword>
<gene>
    <name evidence="3" type="ORF">ALMOND_2B026765</name>
    <name evidence="2" type="ORF">L3X38_023620</name>
</gene>
<dbReference type="InParanoid" id="A0A5E4FYR5"/>
<proteinExistence type="predicted"/>
<evidence type="ECO:0000313" key="2">
    <source>
        <dbReference type="EMBL" id="KAI5333489.1"/>
    </source>
</evidence>
<keyword evidence="5" id="KW-1185">Reference proteome</keyword>
<reference evidence="4" key="2">
    <citation type="journal article" date="2020" name="Plant J.">
        <title>Transposons played a major role in the diversification between the closely related almond and peach genomes: results from the almond genome sequence.</title>
        <authorList>
            <person name="Alioto T."/>
            <person name="Alexiou K.G."/>
            <person name="Bardil A."/>
            <person name="Barteri F."/>
            <person name="Castanera R."/>
            <person name="Cruz F."/>
            <person name="Dhingra A."/>
            <person name="Duval H."/>
            <person name="Fernandez I Marti A."/>
            <person name="Frias L."/>
            <person name="Galan B."/>
            <person name="Garcia J.L."/>
            <person name="Howad W."/>
            <person name="Gomez-Garrido J."/>
            <person name="Gut M."/>
            <person name="Julca I."/>
            <person name="Morata J."/>
            <person name="Puigdomenech P."/>
            <person name="Ribeca P."/>
            <person name="Rubio Cabetas M.J."/>
            <person name="Vlasova A."/>
            <person name="Wirthensohn M."/>
            <person name="Garcia-Mas J."/>
            <person name="Gabaldon T."/>
            <person name="Casacuberta J.M."/>
            <person name="Arus P."/>
        </authorList>
    </citation>
    <scope>NUCLEOTIDE SEQUENCE [LARGE SCALE GENOMIC DNA]</scope>
    <source>
        <strain evidence="4">cv. Texas</strain>
    </source>
</reference>
<dbReference type="PANTHER" id="PTHR11439:SF463">
    <property type="entry name" value="REVERSE TRANSCRIPTASE TY1_COPIA-TYPE DOMAIN-CONTAINING PROTEIN"/>
    <property type="match status" value="1"/>
</dbReference>
<dbReference type="Proteomes" id="UP001054821">
    <property type="component" value="Chromosome 4"/>
</dbReference>
<evidence type="ECO:0000313" key="3">
    <source>
        <dbReference type="EMBL" id="VVA32543.1"/>
    </source>
</evidence>
<name>A0A5E4FYR5_PRUDU</name>
<keyword evidence="1" id="KW-1133">Transmembrane helix</keyword>
<dbReference type="EMBL" id="JAJFAZ020000004">
    <property type="protein sequence ID" value="KAI5333489.1"/>
    <property type="molecule type" value="Genomic_DNA"/>
</dbReference>
<dbReference type="Proteomes" id="UP000327085">
    <property type="component" value="Chromosome 4"/>
</dbReference>
<reference evidence="2 5" key="3">
    <citation type="journal article" date="2022" name="G3 (Bethesda)">
        <title>Whole-genome sequence and methylome profiling of the almond [Prunus dulcis (Mill.) D.A. Webb] cultivar 'Nonpareil'.</title>
        <authorList>
            <person name="D'Amico-Willman K.M."/>
            <person name="Ouma W.Z."/>
            <person name="Meulia T."/>
            <person name="Sideli G.M."/>
            <person name="Gradziel T.M."/>
            <person name="Fresnedo-Ramirez J."/>
        </authorList>
    </citation>
    <scope>NUCLEOTIDE SEQUENCE [LARGE SCALE GENOMIC DNA]</scope>
    <source>
        <strain evidence="2">Clone GOH B32 T37-40</strain>
    </source>
</reference>
<dbReference type="AlphaFoldDB" id="A0A5E4FYR5"/>
<evidence type="ECO:0000313" key="4">
    <source>
        <dbReference type="Proteomes" id="UP000327085"/>
    </source>
</evidence>
<protein>
    <submittedName>
        <fullName evidence="3">PREDICTED: Retrovirus-related Pol poly from transposon</fullName>
    </submittedName>
</protein>
<feature type="transmembrane region" description="Helical" evidence="1">
    <location>
        <begin position="12"/>
        <end position="32"/>
    </location>
</feature>